<protein>
    <submittedName>
        <fullName evidence="1">Aspartate/glutamate racemase family protein</fullName>
    </submittedName>
</protein>
<gene>
    <name evidence="1" type="ORF">JHL16_16435</name>
</gene>
<reference evidence="1" key="1">
    <citation type="submission" date="2021-01" db="EMBL/GenBank/DDBJ databases">
        <authorList>
            <person name="Sun Q."/>
        </authorList>
    </citation>
    <scope>NUCLEOTIDE SEQUENCE</scope>
    <source>
        <strain evidence="1">YIM B02566</strain>
    </source>
</reference>
<organism evidence="1 2">
    <name type="scientific">Taklimakanibacter albus</name>
    <dbReference type="NCBI Taxonomy" id="2800327"/>
    <lineage>
        <taxon>Bacteria</taxon>
        <taxon>Pseudomonadati</taxon>
        <taxon>Pseudomonadota</taxon>
        <taxon>Alphaproteobacteria</taxon>
        <taxon>Hyphomicrobiales</taxon>
        <taxon>Aestuariivirgaceae</taxon>
        <taxon>Taklimakanibacter</taxon>
    </lineage>
</organism>
<proteinExistence type="predicted"/>
<dbReference type="Proteomes" id="UP000616151">
    <property type="component" value="Unassembled WGS sequence"/>
</dbReference>
<accession>A0ACC5R5M0</accession>
<evidence type="ECO:0000313" key="2">
    <source>
        <dbReference type="Proteomes" id="UP000616151"/>
    </source>
</evidence>
<name>A0ACC5R5M0_9HYPH</name>
<dbReference type="EMBL" id="JAENHL010000007">
    <property type="protein sequence ID" value="MBK1867946.1"/>
    <property type="molecule type" value="Genomic_DNA"/>
</dbReference>
<sequence>MQKLGLIGGMSWQSTAIYYRHMNEIARQRLGDLHSADLILRSLDFAQVAERQHSGDWDGLADILVAAGRDLEKAGAAALVLCTNTMHLLAERIEAAVAIPLIHIADATASAIRHSPSRHPALLATRFTMERDFYRGRLQAAHGLPTIIPEETARLAIHRIIYEELCEGIVKPESKRQYVAEVARLRQQGADGVILGCTEITMLIGQDDFNIPVFDTTWLHSKAAMDFALGGGLPRKHKEETA</sequence>
<evidence type="ECO:0000313" key="1">
    <source>
        <dbReference type="EMBL" id="MBK1867946.1"/>
    </source>
</evidence>
<comment type="caution">
    <text evidence="1">The sequence shown here is derived from an EMBL/GenBank/DDBJ whole genome shotgun (WGS) entry which is preliminary data.</text>
</comment>
<keyword evidence="2" id="KW-1185">Reference proteome</keyword>